<dbReference type="STRING" id="1314776.A0A166ELH7"/>
<dbReference type="AlphaFoldDB" id="A0A166ELH7"/>
<dbReference type="SMART" id="SM00668">
    <property type="entry name" value="CTLH"/>
    <property type="match status" value="1"/>
</dbReference>
<evidence type="ECO:0000256" key="1">
    <source>
        <dbReference type="ARBA" id="ARBA00022574"/>
    </source>
</evidence>
<dbReference type="EMBL" id="KV428042">
    <property type="protein sequence ID" value="KZT39721.1"/>
    <property type="molecule type" value="Genomic_DNA"/>
</dbReference>
<dbReference type="InterPro" id="IPR001680">
    <property type="entry name" value="WD40_rpt"/>
</dbReference>
<evidence type="ECO:0000256" key="4">
    <source>
        <dbReference type="SAM" id="MobiDB-lite"/>
    </source>
</evidence>
<feature type="compositionally biased region" description="Polar residues" evidence="4">
    <location>
        <begin position="1"/>
        <end position="19"/>
    </location>
</feature>
<feature type="repeat" description="WD" evidence="3">
    <location>
        <begin position="356"/>
        <end position="397"/>
    </location>
</feature>
<feature type="region of interest" description="Disordered" evidence="4">
    <location>
        <begin position="424"/>
        <end position="446"/>
    </location>
</feature>
<accession>A0A166ELH7</accession>
<dbReference type="PANTHER" id="PTHR22838:SF0">
    <property type="entry name" value="WD REPEAT-CONTAINING PROTEIN 26"/>
    <property type="match status" value="1"/>
</dbReference>
<reference evidence="6 7" key="1">
    <citation type="journal article" date="2016" name="Mol. Biol. Evol.">
        <title>Comparative Genomics of Early-Diverging Mushroom-Forming Fungi Provides Insights into the Origins of Lignocellulose Decay Capabilities.</title>
        <authorList>
            <person name="Nagy L.G."/>
            <person name="Riley R."/>
            <person name="Tritt A."/>
            <person name="Adam C."/>
            <person name="Daum C."/>
            <person name="Floudas D."/>
            <person name="Sun H."/>
            <person name="Yadav J.S."/>
            <person name="Pangilinan J."/>
            <person name="Larsson K.H."/>
            <person name="Matsuura K."/>
            <person name="Barry K."/>
            <person name="Labutti K."/>
            <person name="Kuo R."/>
            <person name="Ohm R.A."/>
            <person name="Bhattacharya S.S."/>
            <person name="Shirouzu T."/>
            <person name="Yoshinaga Y."/>
            <person name="Martin F.M."/>
            <person name="Grigoriev I.V."/>
            <person name="Hibbett D.S."/>
        </authorList>
    </citation>
    <scope>NUCLEOTIDE SEQUENCE [LARGE SCALE GENOMIC DNA]</scope>
    <source>
        <strain evidence="6 7">HHB10207 ss-3</strain>
    </source>
</reference>
<dbReference type="InterPro" id="IPR051350">
    <property type="entry name" value="WD_repeat-ST_regulator"/>
</dbReference>
<protein>
    <submittedName>
        <fullName evidence="6">WD40 repeat-like protein</fullName>
    </submittedName>
</protein>
<dbReference type="PANTHER" id="PTHR22838">
    <property type="entry name" value="WD REPEAT PROTEIN 26-RELATED"/>
    <property type="match status" value="1"/>
</dbReference>
<dbReference type="Gene3D" id="2.130.10.10">
    <property type="entry name" value="YVTN repeat-like/Quinoprotein amine dehydrogenase"/>
    <property type="match status" value="2"/>
</dbReference>
<dbReference type="OrthoDB" id="972532at2759"/>
<dbReference type="PROSITE" id="PS50294">
    <property type="entry name" value="WD_REPEATS_REGION"/>
    <property type="match status" value="4"/>
</dbReference>
<gene>
    <name evidence="6" type="ORF">SISSUDRAFT_984457</name>
</gene>
<dbReference type="PROSITE" id="PS50082">
    <property type="entry name" value="WD_REPEATS_2"/>
    <property type="match status" value="4"/>
</dbReference>
<evidence type="ECO:0000256" key="2">
    <source>
        <dbReference type="ARBA" id="ARBA00022737"/>
    </source>
</evidence>
<dbReference type="Pfam" id="PF23627">
    <property type="entry name" value="LisH_WDR26"/>
    <property type="match status" value="1"/>
</dbReference>
<keyword evidence="2" id="KW-0677">Repeat</keyword>
<dbReference type="InterPro" id="IPR006595">
    <property type="entry name" value="CTLH_C"/>
</dbReference>
<evidence type="ECO:0000313" key="6">
    <source>
        <dbReference type="EMBL" id="KZT39721.1"/>
    </source>
</evidence>
<dbReference type="SUPFAM" id="SSF50978">
    <property type="entry name" value="WD40 repeat-like"/>
    <property type="match status" value="1"/>
</dbReference>
<feature type="repeat" description="WD" evidence="3">
    <location>
        <begin position="566"/>
        <end position="592"/>
    </location>
</feature>
<dbReference type="CDD" id="cd00200">
    <property type="entry name" value="WD40"/>
    <property type="match status" value="1"/>
</dbReference>
<proteinExistence type="predicted"/>
<dbReference type="InterPro" id="IPR015943">
    <property type="entry name" value="WD40/YVTN_repeat-like_dom_sf"/>
</dbReference>
<feature type="region of interest" description="Disordered" evidence="4">
    <location>
        <begin position="1"/>
        <end position="33"/>
    </location>
</feature>
<sequence length="623" mass="69450">MKLPESQNTSVDTLSNGAGPSNGHGANGTKNGVHASSSVAKLSLLGNSLYQDSQIGREEFIRLVIQSLRDVGYIESAATLEAESGYTMETPQVAEFRQRILDGEWTRAETALETLGVTDPDELNATKFLLSQQKYLELLESQQISGALSVLRNELAPLNIPMDKLHTLSSYMMCANPEDLRHRSRWDGAAGTSRRRLLIDLQRYIPSAVMIPARRFETLLEQARSYQQMSCLYHNSRAPFSLYADHSCSRAEFPTLTTYILQEHKDEVWHIQWSHDGRFLASASKDRTAIIWRIERETAPYVREVSLEHVLRDHQYPVNCIAWSPDDKFLLTSSDSIIKIWNASTGLCTKELKEIPDGHTDTVMSLAWLPDKSGFVSGGMDRKIIIWNTDGSKRESYGPTSIRIADLAITPDQSRIVAVGLIRTPTPSPASTSNPSLPEGGASAAIMPGSASQVDHRILLFDMHTKQEEVNIKLEGDLTSVKTSSDSKYCIVNHSPDELLMWDLDQPRMTRKFTGQKQGKHIIKCCFGGIDDNFVVSGSEDSKVYVWHRDTGVLLEILKGHGKGSVNSVAWNPTEERMFASCSDDGTIRIWEPQPLDPADDESPISIKGKERQRNLDDSISIS</sequence>
<organism evidence="6 7">
    <name type="scientific">Sistotremastrum suecicum HHB10207 ss-3</name>
    <dbReference type="NCBI Taxonomy" id="1314776"/>
    <lineage>
        <taxon>Eukaryota</taxon>
        <taxon>Fungi</taxon>
        <taxon>Dikarya</taxon>
        <taxon>Basidiomycota</taxon>
        <taxon>Agaricomycotina</taxon>
        <taxon>Agaricomycetes</taxon>
        <taxon>Sistotremastrales</taxon>
        <taxon>Sistotremastraceae</taxon>
        <taxon>Sistotremastrum</taxon>
    </lineage>
</organism>
<evidence type="ECO:0000259" key="5">
    <source>
        <dbReference type="PROSITE" id="PS50897"/>
    </source>
</evidence>
<feature type="compositionally biased region" description="Basic and acidic residues" evidence="4">
    <location>
        <begin position="608"/>
        <end position="617"/>
    </location>
</feature>
<dbReference type="Pfam" id="PF00400">
    <property type="entry name" value="WD40"/>
    <property type="match status" value="5"/>
</dbReference>
<evidence type="ECO:0000256" key="3">
    <source>
        <dbReference type="PROSITE-ProRule" id="PRU00221"/>
    </source>
</evidence>
<dbReference type="PROSITE" id="PS50897">
    <property type="entry name" value="CTLH"/>
    <property type="match status" value="1"/>
</dbReference>
<dbReference type="PROSITE" id="PS50896">
    <property type="entry name" value="LISH"/>
    <property type="match status" value="1"/>
</dbReference>
<feature type="repeat" description="WD" evidence="3">
    <location>
        <begin position="311"/>
        <end position="351"/>
    </location>
</feature>
<dbReference type="InterPro" id="IPR036322">
    <property type="entry name" value="WD40_repeat_dom_sf"/>
</dbReference>
<keyword evidence="7" id="KW-1185">Reference proteome</keyword>
<dbReference type="InterPro" id="IPR006594">
    <property type="entry name" value="LisH"/>
</dbReference>
<dbReference type="SMART" id="SM00320">
    <property type="entry name" value="WD40"/>
    <property type="match status" value="6"/>
</dbReference>
<evidence type="ECO:0000313" key="7">
    <source>
        <dbReference type="Proteomes" id="UP000076798"/>
    </source>
</evidence>
<dbReference type="Proteomes" id="UP000076798">
    <property type="component" value="Unassembled WGS sequence"/>
</dbReference>
<dbReference type="GO" id="GO:0034657">
    <property type="term" value="C:GID complex"/>
    <property type="evidence" value="ECO:0007669"/>
    <property type="project" value="TreeGrafter"/>
</dbReference>
<keyword evidence="1 3" id="KW-0853">WD repeat</keyword>
<feature type="domain" description="CTLH" evidence="5">
    <location>
        <begin position="89"/>
        <end position="146"/>
    </location>
</feature>
<name>A0A166ELH7_9AGAM</name>
<dbReference type="GO" id="GO:0043161">
    <property type="term" value="P:proteasome-mediated ubiquitin-dependent protein catabolic process"/>
    <property type="evidence" value="ECO:0007669"/>
    <property type="project" value="TreeGrafter"/>
</dbReference>
<feature type="repeat" description="WD" evidence="3">
    <location>
        <begin position="261"/>
        <end position="302"/>
    </location>
</feature>
<feature type="region of interest" description="Disordered" evidence="4">
    <location>
        <begin position="592"/>
        <end position="623"/>
    </location>
</feature>